<dbReference type="SMART" id="SM00326">
    <property type="entry name" value="SH3"/>
    <property type="match status" value="1"/>
</dbReference>
<dbReference type="PRINTS" id="PR00401">
    <property type="entry name" value="SH2DOMAIN"/>
</dbReference>
<evidence type="ECO:0000256" key="1">
    <source>
        <dbReference type="ARBA" id="ARBA00022443"/>
    </source>
</evidence>
<evidence type="ECO:0000256" key="4">
    <source>
        <dbReference type="PROSITE-ProRule" id="PRU00192"/>
    </source>
</evidence>
<dbReference type="CDD" id="cd11850">
    <property type="entry name" value="SH3_Abl"/>
    <property type="match status" value="1"/>
</dbReference>
<keyword evidence="1 4" id="KW-0728">SH3 domain</keyword>
<dbReference type="PROSITE" id="PS50002">
    <property type="entry name" value="SH3"/>
    <property type="match status" value="1"/>
</dbReference>
<feature type="compositionally biased region" description="Gly residues" evidence="5">
    <location>
        <begin position="97"/>
        <end position="106"/>
    </location>
</feature>
<accession>A0A834HPA5</accession>
<reference evidence="8" key="1">
    <citation type="submission" date="2020-08" db="EMBL/GenBank/DDBJ databases">
        <title>Genome sequencing and assembly of the red palm weevil Rhynchophorus ferrugineus.</title>
        <authorList>
            <person name="Dias G.B."/>
            <person name="Bergman C.M."/>
            <person name="Manee M."/>
        </authorList>
    </citation>
    <scope>NUCLEOTIDE SEQUENCE</scope>
    <source>
        <strain evidence="8">AA-2017</strain>
        <tissue evidence="8">Whole larva</tissue>
    </source>
</reference>
<keyword evidence="2 3" id="KW-0727">SH2 domain</keyword>
<dbReference type="Gene3D" id="2.30.30.40">
    <property type="entry name" value="SH3 Domains"/>
    <property type="match status" value="1"/>
</dbReference>
<proteinExistence type="predicted"/>
<evidence type="ECO:0000256" key="5">
    <source>
        <dbReference type="SAM" id="MobiDB-lite"/>
    </source>
</evidence>
<evidence type="ECO:0000259" key="7">
    <source>
        <dbReference type="PROSITE" id="PS50002"/>
    </source>
</evidence>
<comment type="caution">
    <text evidence="8">The sequence shown here is derived from an EMBL/GenBank/DDBJ whole genome shotgun (WGS) entry which is preliminary data.</text>
</comment>
<dbReference type="Proteomes" id="UP000625711">
    <property type="component" value="Unassembled WGS sequence"/>
</dbReference>
<dbReference type="SUPFAM" id="SSF55550">
    <property type="entry name" value="SH2 domain"/>
    <property type="match status" value="1"/>
</dbReference>
<dbReference type="InterPro" id="IPR043539">
    <property type="entry name" value="Grb2-like"/>
</dbReference>
<feature type="region of interest" description="Disordered" evidence="5">
    <location>
        <begin position="1"/>
        <end position="40"/>
    </location>
</feature>
<dbReference type="SUPFAM" id="SSF50044">
    <property type="entry name" value="SH3-domain"/>
    <property type="match status" value="1"/>
</dbReference>
<name>A0A834HPA5_RHYFE</name>
<gene>
    <name evidence="8" type="ORF">GWI33_021250</name>
</gene>
<dbReference type="PRINTS" id="PR00452">
    <property type="entry name" value="SH3DOMAIN"/>
</dbReference>
<dbReference type="FunFam" id="2.30.30.40:FF:000010">
    <property type="entry name" value="Tyrosine-protein kinase"/>
    <property type="match status" value="1"/>
</dbReference>
<feature type="compositionally biased region" description="Low complexity" evidence="5">
    <location>
        <begin position="76"/>
        <end position="96"/>
    </location>
</feature>
<dbReference type="Gene3D" id="3.30.505.10">
    <property type="entry name" value="SH2 domain"/>
    <property type="match status" value="1"/>
</dbReference>
<feature type="compositionally biased region" description="Basic and acidic residues" evidence="5">
    <location>
        <begin position="1"/>
        <end position="10"/>
    </location>
</feature>
<feature type="domain" description="SH2" evidence="6">
    <location>
        <begin position="197"/>
        <end position="245"/>
    </location>
</feature>
<feature type="domain" description="SH3" evidence="7">
    <location>
        <begin position="130"/>
        <end position="191"/>
    </location>
</feature>
<dbReference type="PANTHER" id="PTHR46037">
    <property type="entry name" value="PROTEIN ENHANCER OF SEVENLESS 2B"/>
    <property type="match status" value="1"/>
</dbReference>
<evidence type="ECO:0000313" key="9">
    <source>
        <dbReference type="Proteomes" id="UP000625711"/>
    </source>
</evidence>
<dbReference type="AlphaFoldDB" id="A0A834HPA5"/>
<dbReference type="OrthoDB" id="6734179at2759"/>
<dbReference type="PROSITE" id="PS50001">
    <property type="entry name" value="SH2"/>
    <property type="match status" value="1"/>
</dbReference>
<sequence>MGAQNTKERTVSAGTHSIRTTRNRARPVKDGRQTVSNIFTEHSDPLYLIKKLLAKNEALLQSRPLPHIPSLPESDPPSSGSGGAPAAASSTLSSSGASGGTGGGGPSTPLSLETANRWTSKENLLAQEEDDPQLFVALYDFQAGGENQLSLKKGEQVRILSYNKSGEWCEAHSSSNLVGWVPSNYVTPVNSLEKHSWYHGPISRNAAEYLLSSGINGSFLVRESESSPGQRSISLRYEGRVYHYR</sequence>
<evidence type="ECO:0000256" key="2">
    <source>
        <dbReference type="ARBA" id="ARBA00022999"/>
    </source>
</evidence>
<evidence type="ECO:0000256" key="3">
    <source>
        <dbReference type="PROSITE-ProRule" id="PRU00191"/>
    </source>
</evidence>
<protein>
    <submittedName>
        <fullName evidence="8">Uncharacterized protein</fullName>
    </submittedName>
</protein>
<dbReference type="InterPro" id="IPR036860">
    <property type="entry name" value="SH2_dom_sf"/>
</dbReference>
<dbReference type="Pfam" id="PF00018">
    <property type="entry name" value="SH3_1"/>
    <property type="match status" value="1"/>
</dbReference>
<dbReference type="InterPro" id="IPR036028">
    <property type="entry name" value="SH3-like_dom_sf"/>
</dbReference>
<evidence type="ECO:0000313" key="8">
    <source>
        <dbReference type="EMBL" id="KAF7265253.1"/>
    </source>
</evidence>
<feature type="region of interest" description="Disordered" evidence="5">
    <location>
        <begin position="64"/>
        <end position="112"/>
    </location>
</feature>
<dbReference type="GO" id="GO:0048468">
    <property type="term" value="P:cell development"/>
    <property type="evidence" value="ECO:0007669"/>
    <property type="project" value="UniProtKB-ARBA"/>
</dbReference>
<dbReference type="InterPro" id="IPR000980">
    <property type="entry name" value="SH2"/>
</dbReference>
<keyword evidence="9" id="KW-1185">Reference proteome</keyword>
<organism evidence="8 9">
    <name type="scientific">Rhynchophorus ferrugineus</name>
    <name type="common">Red palm weevil</name>
    <name type="synonym">Curculio ferrugineus</name>
    <dbReference type="NCBI Taxonomy" id="354439"/>
    <lineage>
        <taxon>Eukaryota</taxon>
        <taxon>Metazoa</taxon>
        <taxon>Ecdysozoa</taxon>
        <taxon>Arthropoda</taxon>
        <taxon>Hexapoda</taxon>
        <taxon>Insecta</taxon>
        <taxon>Pterygota</taxon>
        <taxon>Neoptera</taxon>
        <taxon>Endopterygota</taxon>
        <taxon>Coleoptera</taxon>
        <taxon>Polyphaga</taxon>
        <taxon>Cucujiformia</taxon>
        <taxon>Curculionidae</taxon>
        <taxon>Dryophthorinae</taxon>
        <taxon>Rhynchophorus</taxon>
    </lineage>
</organism>
<dbReference type="Pfam" id="PF00017">
    <property type="entry name" value="SH2"/>
    <property type="match status" value="1"/>
</dbReference>
<dbReference type="EMBL" id="JAACXV010014634">
    <property type="protein sequence ID" value="KAF7265253.1"/>
    <property type="molecule type" value="Genomic_DNA"/>
</dbReference>
<evidence type="ECO:0000259" key="6">
    <source>
        <dbReference type="PROSITE" id="PS50001"/>
    </source>
</evidence>
<dbReference type="GO" id="GO:0009653">
    <property type="term" value="P:anatomical structure morphogenesis"/>
    <property type="evidence" value="ECO:0007669"/>
    <property type="project" value="UniProtKB-ARBA"/>
</dbReference>
<dbReference type="InterPro" id="IPR001452">
    <property type="entry name" value="SH3_domain"/>
</dbReference>